<dbReference type="AlphaFoldDB" id="A0A6I4W068"/>
<accession>A0A6I4W068</accession>
<dbReference type="Proteomes" id="UP000430692">
    <property type="component" value="Unassembled WGS sequence"/>
</dbReference>
<comment type="caution">
    <text evidence="2">The sequence shown here is derived from an EMBL/GenBank/DDBJ whole genome shotgun (WGS) entry which is preliminary data.</text>
</comment>
<evidence type="ECO:0000259" key="1">
    <source>
        <dbReference type="SMART" id="SM00327"/>
    </source>
</evidence>
<name>A0A6I4W068_9BACL</name>
<dbReference type="RefSeq" id="WP_160801017.1">
    <property type="nucleotide sequence ID" value="NZ_WUUL01000004.1"/>
</dbReference>
<dbReference type="InterPro" id="IPR036465">
    <property type="entry name" value="vWFA_dom_sf"/>
</dbReference>
<reference evidence="2 3" key="1">
    <citation type="submission" date="2019-12" db="EMBL/GenBank/DDBJ databases">
        <title>Whole-genome analyses of novel actinobacteria.</title>
        <authorList>
            <person name="Sahin N."/>
            <person name="Saygin H."/>
        </authorList>
    </citation>
    <scope>NUCLEOTIDE SEQUENCE [LARGE SCALE GENOMIC DNA]</scope>
    <source>
        <strain evidence="2 3">KC615</strain>
    </source>
</reference>
<dbReference type="SMART" id="SM00327">
    <property type="entry name" value="VWA"/>
    <property type="match status" value="1"/>
</dbReference>
<dbReference type="Gene3D" id="3.40.50.410">
    <property type="entry name" value="von Willebrand factor, type A domain"/>
    <property type="match status" value="1"/>
</dbReference>
<proteinExistence type="predicted"/>
<organism evidence="2 3">
    <name type="scientific">Shimazuella alba</name>
    <dbReference type="NCBI Taxonomy" id="2690964"/>
    <lineage>
        <taxon>Bacteria</taxon>
        <taxon>Bacillati</taxon>
        <taxon>Bacillota</taxon>
        <taxon>Bacilli</taxon>
        <taxon>Bacillales</taxon>
        <taxon>Thermoactinomycetaceae</taxon>
        <taxon>Shimazuella</taxon>
    </lineage>
</organism>
<dbReference type="Pfam" id="PF10138">
    <property type="entry name" value="vWA-TerF-like"/>
    <property type="match status" value="1"/>
</dbReference>
<protein>
    <submittedName>
        <fullName evidence="2">VWA domain-containing protein</fullName>
    </submittedName>
</protein>
<dbReference type="EMBL" id="WUUL01000004">
    <property type="protein sequence ID" value="MXQ53662.1"/>
    <property type="molecule type" value="Genomic_DNA"/>
</dbReference>
<gene>
    <name evidence="2" type="ORF">GSM42_07950</name>
</gene>
<dbReference type="InterPro" id="IPR019303">
    <property type="entry name" value="vWA_TerF_C"/>
</dbReference>
<dbReference type="SUPFAM" id="SSF53300">
    <property type="entry name" value="vWA-like"/>
    <property type="match status" value="1"/>
</dbReference>
<evidence type="ECO:0000313" key="3">
    <source>
        <dbReference type="Proteomes" id="UP000430692"/>
    </source>
</evidence>
<sequence>MMRFLKRAKGTGKVGGSAISKEFIKENVPVLLTKFTIAETVLKNLGLLGKRVPMYLVVDYSGSMRKFYPRTMQIISDRTLAGAAHLDDDEKVPVIAFSTDLNGTETADLTEHAGFMERFMRKLGSMGGTNYAPAFRKLLSLHKKKKQGLVVFITDGGPQDLDPAEKQLQKLFDKNLFVQALAVRDPYSNYDVLKGWKRKYPKNFGFQEVDMSMQDDQFYNLVFGEFSKVA</sequence>
<dbReference type="InterPro" id="IPR002035">
    <property type="entry name" value="VWF_A"/>
</dbReference>
<feature type="domain" description="VWFA" evidence="1">
    <location>
        <begin position="51"/>
        <end position="223"/>
    </location>
</feature>
<evidence type="ECO:0000313" key="2">
    <source>
        <dbReference type="EMBL" id="MXQ53662.1"/>
    </source>
</evidence>
<dbReference type="CDD" id="cd00198">
    <property type="entry name" value="vWFA"/>
    <property type="match status" value="1"/>
</dbReference>
<keyword evidence="3" id="KW-1185">Reference proteome</keyword>